<dbReference type="EMBL" id="VJZR01000001">
    <property type="protein sequence ID" value="TRX23637.1"/>
    <property type="molecule type" value="Genomic_DNA"/>
</dbReference>
<dbReference type="AlphaFoldDB" id="A0A553CT12"/>
<sequence length="227" mass="26318">MEAALLYQEQADKTRAIVKKAFETNETEVHYSFRITLDGLINLVAKKLVGKYEEPTKEFLYQLNIAISYIRSHYIINELILSGDLIEAYTLIRKQLEKLTRLHEIDSLPLKILIGQTPKVNNVFKEVAKVLYRELSEVAHFGKPKVSQLISFRTSDGKNGPSLFPTYKESALICYDKNAFVALYFTHWLIEFTIKHNKEYESEEDENTFSILEKMALDCNIIKTDKK</sequence>
<protein>
    <submittedName>
        <fullName evidence="1">Uncharacterized protein</fullName>
    </submittedName>
</protein>
<dbReference type="OrthoDB" id="1242798at2"/>
<comment type="caution">
    <text evidence="1">The sequence shown here is derived from an EMBL/GenBank/DDBJ whole genome shotgun (WGS) entry which is preliminary data.</text>
</comment>
<evidence type="ECO:0000313" key="1">
    <source>
        <dbReference type="EMBL" id="TRX23637.1"/>
    </source>
</evidence>
<proteinExistence type="predicted"/>
<dbReference type="RefSeq" id="WP_144070598.1">
    <property type="nucleotide sequence ID" value="NZ_VJZR01000001.1"/>
</dbReference>
<dbReference type="Proteomes" id="UP000318585">
    <property type="component" value="Unassembled WGS sequence"/>
</dbReference>
<evidence type="ECO:0000313" key="2">
    <source>
        <dbReference type="Proteomes" id="UP000318585"/>
    </source>
</evidence>
<keyword evidence="2" id="KW-1185">Reference proteome</keyword>
<accession>A0A553CT12</accession>
<reference evidence="1 2" key="1">
    <citation type="submission" date="2019-07" db="EMBL/GenBank/DDBJ databases">
        <title>Novel species of Flavobacterium.</title>
        <authorList>
            <person name="Liu Q."/>
            <person name="Xin Y.-H."/>
        </authorList>
    </citation>
    <scope>NUCLEOTIDE SEQUENCE [LARGE SCALE GENOMIC DNA]</scope>
    <source>
        <strain evidence="1 2">LB3P56</strain>
    </source>
</reference>
<gene>
    <name evidence="1" type="ORF">FNW17_00205</name>
</gene>
<organism evidence="1 2">
    <name type="scientific">Flavobacterium franklandianum</name>
    <dbReference type="NCBI Taxonomy" id="2594430"/>
    <lineage>
        <taxon>Bacteria</taxon>
        <taxon>Pseudomonadati</taxon>
        <taxon>Bacteroidota</taxon>
        <taxon>Flavobacteriia</taxon>
        <taxon>Flavobacteriales</taxon>
        <taxon>Flavobacteriaceae</taxon>
        <taxon>Flavobacterium</taxon>
    </lineage>
</organism>
<name>A0A553CT12_9FLAO</name>